<evidence type="ECO:0000256" key="3">
    <source>
        <dbReference type="SAM" id="MobiDB-lite"/>
    </source>
</evidence>
<protein>
    <submittedName>
        <fullName evidence="5">Glycosyltransferase family 4 protein</fullName>
        <ecNumber evidence="5">2.4.-.-</ecNumber>
    </submittedName>
</protein>
<dbReference type="Gene3D" id="3.40.50.2000">
    <property type="entry name" value="Glycogen Phosphorylase B"/>
    <property type="match status" value="2"/>
</dbReference>
<dbReference type="AlphaFoldDB" id="A0ABD5PAM4"/>
<sequence>MTDDADSGADASATDGSGADADGDRLDVGFVPAEVPGAGLTGAVETSALLVEHLSRRHDLTVYVASQHAADDVDLPAEDRVEYVIHDDLPKLPHPITAKHRALREETDALESHDLVHSYSSVFVPVLADLSTPTISTLNSYVAVCPKGDMRYHGKRTCSGPGPAKCVACVGVTGARRRQGLENEARSAYSSLGKLPLVRDSMARRNGVDAYHALSPHLAEDYAALDFPAERTRVIPHFYDGGFRRDPRTTAGDPVTLLYVGGLREFKGVQVLVRGLAELRSRGVDARLRVAGAGPYGDRIKRLVGELGLADAVAWHGYVDHDDLPDLYAGADAFVYPGLIDEPFGRVLLEALAAGTPVVASDVGSTDYIVGDAGERFESGDERALADAVERLVADYEERAGAIPDQLARFEPETVLAQFDELYRDVATGRLRRESRPSSASSPTPSR</sequence>
<feature type="region of interest" description="Disordered" evidence="3">
    <location>
        <begin position="1"/>
        <end position="28"/>
    </location>
</feature>
<dbReference type="EMBL" id="JBHSDS010000005">
    <property type="protein sequence ID" value="MFC4357930.1"/>
    <property type="molecule type" value="Genomic_DNA"/>
</dbReference>
<dbReference type="PANTHER" id="PTHR12526">
    <property type="entry name" value="GLYCOSYLTRANSFERASE"/>
    <property type="match status" value="1"/>
</dbReference>
<reference evidence="5 6" key="1">
    <citation type="journal article" date="2019" name="Int. J. Syst. Evol. Microbiol.">
        <title>The Global Catalogue of Microorganisms (GCM) 10K type strain sequencing project: providing services to taxonomists for standard genome sequencing and annotation.</title>
        <authorList>
            <consortium name="The Broad Institute Genomics Platform"/>
            <consortium name="The Broad Institute Genome Sequencing Center for Infectious Disease"/>
            <person name="Wu L."/>
            <person name="Ma J."/>
        </authorList>
    </citation>
    <scope>NUCLEOTIDE SEQUENCE [LARGE SCALE GENOMIC DNA]</scope>
    <source>
        <strain evidence="5 6">CGMCC 1.12553</strain>
    </source>
</reference>
<name>A0ABD5PAM4_9EURY</name>
<organism evidence="5 6">
    <name type="scientific">Halobium salinum</name>
    <dbReference type="NCBI Taxonomy" id="1364940"/>
    <lineage>
        <taxon>Archaea</taxon>
        <taxon>Methanobacteriati</taxon>
        <taxon>Methanobacteriota</taxon>
        <taxon>Stenosarchaea group</taxon>
        <taxon>Halobacteria</taxon>
        <taxon>Halobacteriales</taxon>
        <taxon>Haloferacaceae</taxon>
        <taxon>Halobium</taxon>
    </lineage>
</organism>
<evidence type="ECO:0000256" key="2">
    <source>
        <dbReference type="ARBA" id="ARBA00022679"/>
    </source>
</evidence>
<evidence type="ECO:0000259" key="4">
    <source>
        <dbReference type="Pfam" id="PF00534"/>
    </source>
</evidence>
<comment type="caution">
    <text evidence="5">The sequence shown here is derived from an EMBL/GenBank/DDBJ whole genome shotgun (WGS) entry which is preliminary data.</text>
</comment>
<accession>A0ABD5PAM4</accession>
<feature type="compositionally biased region" description="Low complexity" evidence="3">
    <location>
        <begin position="8"/>
        <end position="20"/>
    </location>
</feature>
<evidence type="ECO:0000256" key="1">
    <source>
        <dbReference type="ARBA" id="ARBA00022676"/>
    </source>
</evidence>
<dbReference type="InterPro" id="IPR001296">
    <property type="entry name" value="Glyco_trans_1"/>
</dbReference>
<dbReference type="RefSeq" id="WP_267624661.1">
    <property type="nucleotide sequence ID" value="NZ_JAODIW010000009.1"/>
</dbReference>
<dbReference type="GO" id="GO:0016757">
    <property type="term" value="F:glycosyltransferase activity"/>
    <property type="evidence" value="ECO:0007669"/>
    <property type="project" value="UniProtKB-KW"/>
</dbReference>
<proteinExistence type="predicted"/>
<keyword evidence="2 5" id="KW-0808">Transferase</keyword>
<dbReference type="Proteomes" id="UP001595921">
    <property type="component" value="Unassembled WGS sequence"/>
</dbReference>
<dbReference type="CDD" id="cd03801">
    <property type="entry name" value="GT4_PimA-like"/>
    <property type="match status" value="1"/>
</dbReference>
<dbReference type="PANTHER" id="PTHR12526:SF510">
    <property type="entry name" value="D-INOSITOL 3-PHOSPHATE GLYCOSYLTRANSFERASE"/>
    <property type="match status" value="1"/>
</dbReference>
<keyword evidence="1 5" id="KW-0328">Glycosyltransferase</keyword>
<gene>
    <name evidence="5" type="ORF">ACFO0N_08200</name>
</gene>
<dbReference type="EC" id="2.4.-.-" evidence="5"/>
<keyword evidence="6" id="KW-1185">Reference proteome</keyword>
<evidence type="ECO:0000313" key="6">
    <source>
        <dbReference type="Proteomes" id="UP001595921"/>
    </source>
</evidence>
<evidence type="ECO:0000313" key="5">
    <source>
        <dbReference type="EMBL" id="MFC4357930.1"/>
    </source>
</evidence>
<feature type="domain" description="Glycosyl transferase family 1" evidence="4">
    <location>
        <begin position="250"/>
        <end position="400"/>
    </location>
</feature>
<dbReference type="SUPFAM" id="SSF53756">
    <property type="entry name" value="UDP-Glycosyltransferase/glycogen phosphorylase"/>
    <property type="match status" value="1"/>
</dbReference>
<dbReference type="Pfam" id="PF00534">
    <property type="entry name" value="Glycos_transf_1"/>
    <property type="match status" value="1"/>
</dbReference>